<dbReference type="InterPro" id="IPR047215">
    <property type="entry name" value="Galactose_mutarotase-like"/>
</dbReference>
<dbReference type="EC" id="5.1.3.3" evidence="8"/>
<dbReference type="STRING" id="1849968.A8C32_07515"/>
<dbReference type="GO" id="GO:0004034">
    <property type="term" value="F:aldose 1-epimerase activity"/>
    <property type="evidence" value="ECO:0007669"/>
    <property type="project" value="UniProtKB-EC"/>
</dbReference>
<evidence type="ECO:0000256" key="1">
    <source>
        <dbReference type="ARBA" id="ARBA00001913"/>
    </source>
</evidence>
<reference evidence="11 12" key="1">
    <citation type="submission" date="2016-05" db="EMBL/GenBank/DDBJ databases">
        <title>Draft Genome Sequence of Algibacter sp. Strain SK-16 Isolated from the Surface Water of Aburatsubo Inlet.</title>
        <authorList>
            <person name="Wong S.-K."/>
            <person name="Yoshizawa S."/>
            <person name="Nakajima Y."/>
            <person name="Ogura Y."/>
            <person name="Tetsuya H."/>
            <person name="Hamasaki K."/>
        </authorList>
    </citation>
    <scope>NUCLEOTIDE SEQUENCE [LARGE SCALE GENOMIC DNA]</scope>
    <source>
        <strain evidence="11 12">SK-16</strain>
    </source>
</reference>
<comment type="pathway">
    <text evidence="2 8">Carbohydrate metabolism; hexose metabolism.</text>
</comment>
<dbReference type="EMBL" id="MDJD01000054">
    <property type="protein sequence ID" value="OEJ99017.1"/>
    <property type="molecule type" value="Genomic_DNA"/>
</dbReference>
<dbReference type="NCBIfam" id="NF008277">
    <property type="entry name" value="PRK11055.1"/>
    <property type="match status" value="1"/>
</dbReference>
<comment type="similarity">
    <text evidence="3 8">Belongs to the aldose epimerase family.</text>
</comment>
<keyword evidence="6 8" id="KW-0413">Isomerase</keyword>
<dbReference type="PIRSF" id="PIRSF005096">
    <property type="entry name" value="GALM"/>
    <property type="match status" value="1"/>
</dbReference>
<evidence type="ECO:0000256" key="8">
    <source>
        <dbReference type="PIRNR" id="PIRNR005096"/>
    </source>
</evidence>
<dbReference type="PANTHER" id="PTHR10091">
    <property type="entry name" value="ALDOSE-1-EPIMERASE"/>
    <property type="match status" value="1"/>
</dbReference>
<keyword evidence="12" id="KW-1185">Reference proteome</keyword>
<dbReference type="RefSeq" id="WP_069831700.1">
    <property type="nucleotide sequence ID" value="NZ_MDJD01000054.1"/>
</dbReference>
<accession>A0A1E5SIQ6</accession>
<dbReference type="InterPro" id="IPR011013">
    <property type="entry name" value="Gal_mutarotase_sf_dom"/>
</dbReference>
<dbReference type="Pfam" id="PF01263">
    <property type="entry name" value="Aldose_epim"/>
    <property type="match status" value="1"/>
</dbReference>
<dbReference type="GO" id="GO:0006006">
    <property type="term" value="P:glucose metabolic process"/>
    <property type="evidence" value="ECO:0007669"/>
    <property type="project" value="TreeGrafter"/>
</dbReference>
<dbReference type="OrthoDB" id="9779408at2"/>
<dbReference type="InterPro" id="IPR014718">
    <property type="entry name" value="GH-type_carb-bd"/>
</dbReference>
<comment type="caution">
    <text evidence="11">The sequence shown here is derived from an EMBL/GenBank/DDBJ whole genome shotgun (WGS) entry which is preliminary data.</text>
</comment>
<evidence type="ECO:0000256" key="4">
    <source>
        <dbReference type="ARBA" id="ARBA00011245"/>
    </source>
</evidence>
<keyword evidence="7 8" id="KW-0119">Carbohydrate metabolism</keyword>
<evidence type="ECO:0000256" key="7">
    <source>
        <dbReference type="ARBA" id="ARBA00023277"/>
    </source>
</evidence>
<feature type="active site" description="Proton donor" evidence="9">
    <location>
        <position position="186"/>
    </location>
</feature>
<feature type="active site" description="Proton acceptor" evidence="9">
    <location>
        <position position="317"/>
    </location>
</feature>
<dbReference type="Gene3D" id="2.70.98.10">
    <property type="match status" value="1"/>
</dbReference>
<dbReference type="AlphaFoldDB" id="A0A1E5SIQ6"/>
<evidence type="ECO:0000256" key="5">
    <source>
        <dbReference type="ARBA" id="ARBA00022837"/>
    </source>
</evidence>
<dbReference type="Proteomes" id="UP000095713">
    <property type="component" value="Unassembled WGS sequence"/>
</dbReference>
<dbReference type="PANTHER" id="PTHR10091:SF0">
    <property type="entry name" value="GALACTOSE MUTAROTASE"/>
    <property type="match status" value="1"/>
</dbReference>
<evidence type="ECO:0000256" key="2">
    <source>
        <dbReference type="ARBA" id="ARBA00005028"/>
    </source>
</evidence>
<feature type="binding site" evidence="10">
    <location>
        <begin position="87"/>
        <end position="88"/>
    </location>
    <ligand>
        <name>beta-D-galactose</name>
        <dbReference type="ChEBI" id="CHEBI:27667"/>
    </ligand>
</feature>
<evidence type="ECO:0000313" key="11">
    <source>
        <dbReference type="EMBL" id="OEJ99017.1"/>
    </source>
</evidence>
<dbReference type="GO" id="GO:0030246">
    <property type="term" value="F:carbohydrate binding"/>
    <property type="evidence" value="ECO:0007669"/>
    <property type="project" value="InterPro"/>
</dbReference>
<keyword evidence="5" id="KW-0106">Calcium</keyword>
<sequence>MGCKEHKSEVNKKVWGEVEGKEVYLYSLTNSKGMEVKLTNYGGIITSIFTSDKNGKFDDVVLGFDNLQQYITSPNGSMGATIGRFANRIKNGRFVIDGISYQLPLNNGAHTLHGGFEFEKTVWDSEIIKTKLGNGIQLHYLSKDGQMGFPGNLDVYVTYTLTEENAIHVSFEATTDKATHVNFTQHSYFNLAGGKELIYDHLVKIEADNYLEFDEDVNATGRTLPLKGKSWDLSCKTRLGDQIHNIHLNGYHHCYVLNKPKDSLRIVAEALEPKYGRTLKVSTTQPGIVFYASNVLSDTVVGKYRIKYRPHAAFCIETQDYPDAPNQPNFPSTLLNPGEKYEEVVIYDFGTVSK</sequence>
<dbReference type="GO" id="GO:0033499">
    <property type="term" value="P:galactose catabolic process via UDP-galactose, Leloir pathway"/>
    <property type="evidence" value="ECO:0007669"/>
    <property type="project" value="TreeGrafter"/>
</dbReference>
<dbReference type="SUPFAM" id="SSF74650">
    <property type="entry name" value="Galactose mutarotase-like"/>
    <property type="match status" value="1"/>
</dbReference>
<protein>
    <recommendedName>
        <fullName evidence="8">Aldose 1-epimerase</fullName>
        <ecNumber evidence="8">5.1.3.3</ecNumber>
    </recommendedName>
</protein>
<evidence type="ECO:0000256" key="9">
    <source>
        <dbReference type="PIRSR" id="PIRSR005096-1"/>
    </source>
</evidence>
<comment type="catalytic activity">
    <reaction evidence="8">
        <text>alpha-D-glucose = beta-D-glucose</text>
        <dbReference type="Rhea" id="RHEA:10264"/>
        <dbReference type="ChEBI" id="CHEBI:15903"/>
        <dbReference type="ChEBI" id="CHEBI:17925"/>
        <dbReference type="EC" id="5.1.3.3"/>
    </reaction>
</comment>
<name>A0A1E5SIQ6_9FLAO</name>
<evidence type="ECO:0000256" key="6">
    <source>
        <dbReference type="ARBA" id="ARBA00023235"/>
    </source>
</evidence>
<dbReference type="InterPro" id="IPR008183">
    <property type="entry name" value="Aldose_1/G6P_1-epimerase"/>
</dbReference>
<comment type="cofactor">
    <cofactor evidence="1">
        <name>Ca(2+)</name>
        <dbReference type="ChEBI" id="CHEBI:29108"/>
    </cofactor>
</comment>
<gene>
    <name evidence="11" type="ORF">A8C32_07515</name>
</gene>
<feature type="binding site" evidence="10">
    <location>
        <begin position="186"/>
        <end position="188"/>
    </location>
    <ligand>
        <name>beta-D-galactose</name>
        <dbReference type="ChEBI" id="CHEBI:27667"/>
    </ligand>
</feature>
<evidence type="ECO:0000256" key="3">
    <source>
        <dbReference type="ARBA" id="ARBA00006206"/>
    </source>
</evidence>
<dbReference type="UniPathway" id="UPA00242"/>
<proteinExistence type="inferred from homology"/>
<dbReference type="CDD" id="cd09019">
    <property type="entry name" value="galactose_mutarotase_like"/>
    <property type="match status" value="1"/>
</dbReference>
<evidence type="ECO:0000313" key="12">
    <source>
        <dbReference type="Proteomes" id="UP000095713"/>
    </source>
</evidence>
<evidence type="ECO:0000256" key="10">
    <source>
        <dbReference type="PIRSR" id="PIRSR005096-3"/>
    </source>
</evidence>
<organism evidence="11 12">
    <name type="scientific">Flavivirga aquatica</name>
    <dbReference type="NCBI Taxonomy" id="1849968"/>
    <lineage>
        <taxon>Bacteria</taxon>
        <taxon>Pseudomonadati</taxon>
        <taxon>Bacteroidota</taxon>
        <taxon>Flavobacteriia</taxon>
        <taxon>Flavobacteriales</taxon>
        <taxon>Flavobacteriaceae</taxon>
        <taxon>Flavivirga</taxon>
    </lineage>
</organism>
<dbReference type="InterPro" id="IPR015443">
    <property type="entry name" value="Aldose_1-epimerase"/>
</dbReference>
<comment type="subunit">
    <text evidence="4">Monomer.</text>
</comment>